<dbReference type="EnsemblMetazoa" id="CapteT183814">
    <property type="protein sequence ID" value="CapteP183814"/>
    <property type="gene ID" value="CapteG183814"/>
</dbReference>
<comment type="subcellular location">
    <subcellularLocation>
        <location evidence="1">Cytoplasm</location>
    </subcellularLocation>
</comment>
<dbReference type="PANTHER" id="PTHR13105">
    <property type="entry name" value="MYELOID LEUKEMIA FACTOR"/>
    <property type="match status" value="1"/>
</dbReference>
<evidence type="ECO:0000256" key="4">
    <source>
        <dbReference type="ARBA" id="ARBA00022553"/>
    </source>
</evidence>
<proteinExistence type="inferred from homology"/>
<keyword evidence="3" id="KW-0963">Cytoplasm</keyword>
<evidence type="ECO:0000313" key="6">
    <source>
        <dbReference type="EMBL" id="ELU09138.1"/>
    </source>
</evidence>
<evidence type="ECO:0000313" key="8">
    <source>
        <dbReference type="Proteomes" id="UP000014760"/>
    </source>
</evidence>
<dbReference type="Proteomes" id="UP000014760">
    <property type="component" value="Unassembled WGS sequence"/>
</dbReference>
<name>R7USN3_CAPTE</name>
<dbReference type="AlphaFoldDB" id="R7USN3"/>
<reference evidence="8" key="1">
    <citation type="submission" date="2012-12" db="EMBL/GenBank/DDBJ databases">
        <authorList>
            <person name="Hellsten U."/>
            <person name="Grimwood J."/>
            <person name="Chapman J.A."/>
            <person name="Shapiro H."/>
            <person name="Aerts A."/>
            <person name="Otillar R.P."/>
            <person name="Terry A.Y."/>
            <person name="Boore J.L."/>
            <person name="Simakov O."/>
            <person name="Marletaz F."/>
            <person name="Cho S.-J."/>
            <person name="Edsinger-Gonzales E."/>
            <person name="Havlak P."/>
            <person name="Kuo D.-H."/>
            <person name="Larsson T."/>
            <person name="Lv J."/>
            <person name="Arendt D."/>
            <person name="Savage R."/>
            <person name="Osoegawa K."/>
            <person name="de Jong P."/>
            <person name="Lindberg D.R."/>
            <person name="Seaver E.C."/>
            <person name="Weisblat D.A."/>
            <person name="Putnam N.H."/>
            <person name="Grigoriev I.V."/>
            <person name="Rokhsar D.S."/>
        </authorList>
    </citation>
    <scope>NUCLEOTIDE SEQUENCE</scope>
    <source>
        <strain evidence="8">I ESC-2004</strain>
    </source>
</reference>
<evidence type="ECO:0000256" key="1">
    <source>
        <dbReference type="ARBA" id="ARBA00004496"/>
    </source>
</evidence>
<evidence type="ECO:0000256" key="5">
    <source>
        <dbReference type="SAM" id="MobiDB-lite"/>
    </source>
</evidence>
<feature type="compositionally biased region" description="Basic and acidic residues" evidence="5">
    <location>
        <begin position="179"/>
        <end position="190"/>
    </location>
</feature>
<protein>
    <recommendedName>
        <fullName evidence="9">Myeloid leukemia factor</fullName>
    </recommendedName>
</protein>
<dbReference type="STRING" id="283909.R7USN3"/>
<dbReference type="HOGENOM" id="CLU_063313_1_0_1"/>
<feature type="compositionally biased region" description="Basic residues" evidence="5">
    <location>
        <begin position="255"/>
        <end position="267"/>
    </location>
</feature>
<dbReference type="EMBL" id="AMQN01006497">
    <property type="status" value="NOT_ANNOTATED_CDS"/>
    <property type="molecule type" value="Genomic_DNA"/>
</dbReference>
<keyword evidence="8" id="KW-1185">Reference proteome</keyword>
<dbReference type="OrthoDB" id="8707547at2759"/>
<evidence type="ECO:0000256" key="3">
    <source>
        <dbReference type="ARBA" id="ARBA00022490"/>
    </source>
</evidence>
<sequence length="267" mass="29424">MFGGSMFNSGFDDPFFSGHQQHMQQMMGSMGGMGQMMAGPFGRMGGQAAIAEGQQQRGEGQQIAARHQGFADPFGDIFGNMDRMMQGMMGNMSHMMQAPPSSHNGRSQVFSQSSVMTYNNTGSGQPHVYQATSSTHQGPGGVRETRKTVRDSKSGLEKMAVGRHLNDKGVVITRSRNQKTSEREESKDFINLDEEEFDGFNHEWQTRTGGRSRHHVTDGQRFPEPSAPGNAKYRPSAAEGAARKQNKPKLSVDGRKKRVIIKSPKHD</sequence>
<dbReference type="InterPro" id="IPR019376">
    <property type="entry name" value="Myeloid_leukemia_factor"/>
</dbReference>
<evidence type="ECO:0008006" key="9">
    <source>
        <dbReference type="Google" id="ProtNLM"/>
    </source>
</evidence>
<evidence type="ECO:0000256" key="2">
    <source>
        <dbReference type="ARBA" id="ARBA00008332"/>
    </source>
</evidence>
<evidence type="ECO:0000313" key="7">
    <source>
        <dbReference type="EnsemblMetazoa" id="CapteP183814"/>
    </source>
</evidence>
<feature type="compositionally biased region" description="Basic and acidic residues" evidence="5">
    <location>
        <begin position="143"/>
        <end position="154"/>
    </location>
</feature>
<accession>R7USN3</accession>
<comment type="similarity">
    <text evidence="2">Belongs to the MLF family.</text>
</comment>
<feature type="region of interest" description="Disordered" evidence="5">
    <location>
        <begin position="171"/>
        <end position="190"/>
    </location>
</feature>
<gene>
    <name evidence="6" type="ORF">CAPTEDRAFT_183814</name>
</gene>
<dbReference type="Pfam" id="PF10248">
    <property type="entry name" value="Mlf1IP"/>
    <property type="match status" value="1"/>
</dbReference>
<feature type="region of interest" description="Disordered" evidence="5">
    <location>
        <begin position="203"/>
        <end position="267"/>
    </location>
</feature>
<reference evidence="7" key="3">
    <citation type="submission" date="2015-06" db="UniProtKB">
        <authorList>
            <consortium name="EnsemblMetazoa"/>
        </authorList>
    </citation>
    <scope>IDENTIFICATION</scope>
</reference>
<dbReference type="OMA" id="FDNEWRR"/>
<dbReference type="EMBL" id="KB298496">
    <property type="protein sequence ID" value="ELU09138.1"/>
    <property type="molecule type" value="Genomic_DNA"/>
</dbReference>
<organism evidence="6">
    <name type="scientific">Capitella teleta</name>
    <name type="common">Polychaete worm</name>
    <dbReference type="NCBI Taxonomy" id="283909"/>
    <lineage>
        <taxon>Eukaryota</taxon>
        <taxon>Metazoa</taxon>
        <taxon>Spiralia</taxon>
        <taxon>Lophotrochozoa</taxon>
        <taxon>Annelida</taxon>
        <taxon>Polychaeta</taxon>
        <taxon>Sedentaria</taxon>
        <taxon>Scolecida</taxon>
        <taxon>Capitellidae</taxon>
        <taxon>Capitella</taxon>
    </lineage>
</organism>
<reference evidence="6 8" key="2">
    <citation type="journal article" date="2013" name="Nature">
        <title>Insights into bilaterian evolution from three spiralian genomes.</title>
        <authorList>
            <person name="Simakov O."/>
            <person name="Marletaz F."/>
            <person name="Cho S.J."/>
            <person name="Edsinger-Gonzales E."/>
            <person name="Havlak P."/>
            <person name="Hellsten U."/>
            <person name="Kuo D.H."/>
            <person name="Larsson T."/>
            <person name="Lv J."/>
            <person name="Arendt D."/>
            <person name="Savage R."/>
            <person name="Osoegawa K."/>
            <person name="de Jong P."/>
            <person name="Grimwood J."/>
            <person name="Chapman J.A."/>
            <person name="Shapiro H."/>
            <person name="Aerts A."/>
            <person name="Otillar R.P."/>
            <person name="Terry A.Y."/>
            <person name="Boore J.L."/>
            <person name="Grigoriev I.V."/>
            <person name="Lindberg D.R."/>
            <person name="Seaver E.C."/>
            <person name="Weisblat D.A."/>
            <person name="Putnam N.H."/>
            <person name="Rokhsar D.S."/>
        </authorList>
    </citation>
    <scope>NUCLEOTIDE SEQUENCE</scope>
    <source>
        <strain evidence="6 8">I ESC-2004</strain>
    </source>
</reference>
<feature type="region of interest" description="Disordered" evidence="5">
    <location>
        <begin position="131"/>
        <end position="154"/>
    </location>
</feature>
<dbReference type="GO" id="GO:0005737">
    <property type="term" value="C:cytoplasm"/>
    <property type="evidence" value="ECO:0007669"/>
    <property type="project" value="UniProtKB-SubCell"/>
</dbReference>
<keyword evidence="4" id="KW-0597">Phosphoprotein</keyword>